<evidence type="ECO:0000256" key="3">
    <source>
        <dbReference type="ARBA" id="ARBA00022603"/>
    </source>
</evidence>
<keyword evidence="6 10" id="KW-0735">Signal-anchor</keyword>
<protein>
    <recommendedName>
        <fullName evidence="10">Methyltransferase</fullName>
        <ecNumber evidence="10">2.1.1.-</ecNumber>
    </recommendedName>
</protein>
<dbReference type="GO" id="GO:0005802">
    <property type="term" value="C:trans-Golgi network"/>
    <property type="evidence" value="ECO:0007669"/>
    <property type="project" value="TreeGrafter"/>
</dbReference>
<evidence type="ECO:0000256" key="1">
    <source>
        <dbReference type="ARBA" id="ARBA00004323"/>
    </source>
</evidence>
<evidence type="ECO:0000256" key="5">
    <source>
        <dbReference type="ARBA" id="ARBA00022692"/>
    </source>
</evidence>
<dbReference type="GO" id="GO:0000139">
    <property type="term" value="C:Golgi membrane"/>
    <property type="evidence" value="ECO:0007669"/>
    <property type="project" value="UniProtKB-SubCell"/>
</dbReference>
<dbReference type="OrthoDB" id="2013972at2759"/>
<comment type="similarity">
    <text evidence="2 10">Belongs to the methyltransferase superfamily.</text>
</comment>
<dbReference type="Proteomes" id="UP000886520">
    <property type="component" value="Chromosome 18"/>
</dbReference>
<dbReference type="EC" id="2.1.1.-" evidence="10"/>
<accession>A0A9D4UD52</accession>
<dbReference type="Gene3D" id="3.40.50.150">
    <property type="entry name" value="Vaccinia Virus protein VP39"/>
    <property type="match status" value="1"/>
</dbReference>
<dbReference type="FunFam" id="3.40.50.150:FF:000043">
    <property type="entry name" value="probable methyltransferase PMT3"/>
    <property type="match status" value="1"/>
</dbReference>
<dbReference type="InterPro" id="IPR029063">
    <property type="entry name" value="SAM-dependent_MTases_sf"/>
</dbReference>
<dbReference type="PANTHER" id="PTHR10108:SF37">
    <property type="entry name" value="METHYLTRANSFERASE PMT6-RELATED"/>
    <property type="match status" value="1"/>
</dbReference>
<evidence type="ECO:0000256" key="8">
    <source>
        <dbReference type="ARBA" id="ARBA00023136"/>
    </source>
</evidence>
<sequence length="621" mass="70260">MQSGSSITAHLAGLPSGKLLIATFALIIISFYSGTLFGERRLVYTPGSVVGIQNEHTWLPNRISVPDKRQVPEDGMHVCPQNFAELIPCHNRSFSRISSKSLDYDRKEDLEKHCPPLKDQPFCLVPPPQSYQIPIRWPKSRDLIWRANVNHSKLAEVKGGQNWVHENGSMWWFPGGGTHFKHGAEEYIERLGRMITNGQGTLSTAGIVQVLDVGCGVGSFSAYLTPLGINTMSFAPRDEHENQLQFALERGILAMLSVLAIKRLPYPSKSFDMVHCSRCRVDWHKFDGILLKEVDRVLRPEGYFVYSAPPAYRSDKDFPQEWKQILNFATAMCWELVAREVQTAVWQKKLHETCQVKYDEHQNFLCDEEDDPDKPWNKPMKNCIYRAGHPPYPKNEKLPPWPSRLWVASQRLGGLRGTVDQFNADTAFWKEQVVYYWSILDVPDNFFRNVMDMNAYYGGLAAALFDKPLWVINVVPSGGKNTLPIIYDRGLIGTFHDWCEPFSTYPRTYDLLHAFRVLSAKRKGCQMVDVLLEMDRMLRPLGFVIIRDSSATVQAAAALAPKFLWSSTIHDIHVNELSCAPCGSYIGASPSIVSKYGYNVGVPPLLHLAACIMKEEDGHGP</sequence>
<feature type="transmembrane region" description="Helical" evidence="10">
    <location>
        <begin position="20"/>
        <end position="38"/>
    </location>
</feature>
<dbReference type="GO" id="GO:0005768">
    <property type="term" value="C:endosome"/>
    <property type="evidence" value="ECO:0007669"/>
    <property type="project" value="TreeGrafter"/>
</dbReference>
<evidence type="ECO:0000256" key="2">
    <source>
        <dbReference type="ARBA" id="ARBA00008361"/>
    </source>
</evidence>
<evidence type="ECO:0000313" key="11">
    <source>
        <dbReference type="EMBL" id="KAI5065781.1"/>
    </source>
</evidence>
<dbReference type="GO" id="GO:0008168">
    <property type="term" value="F:methyltransferase activity"/>
    <property type="evidence" value="ECO:0007669"/>
    <property type="project" value="UniProtKB-UniRule"/>
</dbReference>
<comment type="subcellular location">
    <subcellularLocation>
        <location evidence="1">Golgi apparatus membrane</location>
        <topology evidence="1">Single-pass type II membrane protein</topology>
    </subcellularLocation>
    <subcellularLocation>
        <location evidence="10">Membrane</location>
        <topology evidence="10">Single-pass type II membrane protein</topology>
    </subcellularLocation>
</comment>
<dbReference type="GO" id="GO:0032259">
    <property type="term" value="P:methylation"/>
    <property type="evidence" value="ECO:0007669"/>
    <property type="project" value="UniProtKB-KW"/>
</dbReference>
<comment type="caution">
    <text evidence="11">The sequence shown here is derived from an EMBL/GenBank/DDBJ whole genome shotgun (WGS) entry which is preliminary data.</text>
</comment>
<evidence type="ECO:0000256" key="7">
    <source>
        <dbReference type="ARBA" id="ARBA00022989"/>
    </source>
</evidence>
<dbReference type="InterPro" id="IPR004159">
    <property type="entry name" value="Put_SAM_MeTrfase"/>
</dbReference>
<evidence type="ECO:0000256" key="10">
    <source>
        <dbReference type="RuleBase" id="RU366043"/>
    </source>
</evidence>
<evidence type="ECO:0000256" key="9">
    <source>
        <dbReference type="ARBA" id="ARBA00023180"/>
    </source>
</evidence>
<name>A0A9D4UD52_ADICA</name>
<keyword evidence="4 10" id="KW-0808">Transferase</keyword>
<keyword evidence="12" id="KW-1185">Reference proteome</keyword>
<proteinExistence type="inferred from homology"/>
<dbReference type="Pfam" id="PF03141">
    <property type="entry name" value="Methyltransf_29"/>
    <property type="match status" value="1"/>
</dbReference>
<keyword evidence="3 10" id="KW-0489">Methyltransferase</keyword>
<keyword evidence="7 10" id="KW-1133">Transmembrane helix</keyword>
<dbReference type="EMBL" id="JABFUD020000018">
    <property type="protein sequence ID" value="KAI5065781.1"/>
    <property type="molecule type" value="Genomic_DNA"/>
</dbReference>
<dbReference type="SUPFAM" id="SSF53335">
    <property type="entry name" value="S-adenosyl-L-methionine-dependent methyltransferases"/>
    <property type="match status" value="2"/>
</dbReference>
<evidence type="ECO:0000256" key="4">
    <source>
        <dbReference type="ARBA" id="ARBA00022679"/>
    </source>
</evidence>
<keyword evidence="8 10" id="KW-0472">Membrane</keyword>
<dbReference type="CDD" id="cd02440">
    <property type="entry name" value="AdoMet_MTases"/>
    <property type="match status" value="1"/>
</dbReference>
<reference evidence="11" key="1">
    <citation type="submission" date="2021-01" db="EMBL/GenBank/DDBJ databases">
        <title>Adiantum capillus-veneris genome.</title>
        <authorList>
            <person name="Fang Y."/>
            <person name="Liao Q."/>
        </authorList>
    </citation>
    <scope>NUCLEOTIDE SEQUENCE</scope>
    <source>
        <strain evidence="11">H3</strain>
        <tissue evidence="11">Leaf</tissue>
    </source>
</reference>
<keyword evidence="5 10" id="KW-0812">Transmembrane</keyword>
<organism evidence="11 12">
    <name type="scientific">Adiantum capillus-veneris</name>
    <name type="common">Maidenhair fern</name>
    <dbReference type="NCBI Taxonomy" id="13818"/>
    <lineage>
        <taxon>Eukaryota</taxon>
        <taxon>Viridiplantae</taxon>
        <taxon>Streptophyta</taxon>
        <taxon>Embryophyta</taxon>
        <taxon>Tracheophyta</taxon>
        <taxon>Polypodiopsida</taxon>
        <taxon>Polypodiidae</taxon>
        <taxon>Polypodiales</taxon>
        <taxon>Pteridineae</taxon>
        <taxon>Pteridaceae</taxon>
        <taxon>Vittarioideae</taxon>
        <taxon>Adiantum</taxon>
    </lineage>
</organism>
<dbReference type="PANTHER" id="PTHR10108">
    <property type="entry name" value="SAM-DEPENDENT METHYLTRANSFERASE"/>
    <property type="match status" value="1"/>
</dbReference>
<evidence type="ECO:0000256" key="6">
    <source>
        <dbReference type="ARBA" id="ARBA00022968"/>
    </source>
</evidence>
<gene>
    <name evidence="11" type="ORF">GOP47_0018405</name>
</gene>
<dbReference type="AlphaFoldDB" id="A0A9D4UD52"/>
<keyword evidence="9 10" id="KW-0325">Glycoprotein</keyword>
<evidence type="ECO:0000313" key="12">
    <source>
        <dbReference type="Proteomes" id="UP000886520"/>
    </source>
</evidence>